<dbReference type="EMBL" id="JBGNUJ010000006">
    <property type="protein sequence ID" value="KAL3958178.1"/>
    <property type="molecule type" value="Genomic_DNA"/>
</dbReference>
<protein>
    <submittedName>
        <fullName evidence="1">Uncharacterized protein</fullName>
    </submittedName>
</protein>
<evidence type="ECO:0000313" key="2">
    <source>
        <dbReference type="Proteomes" id="UP001638806"/>
    </source>
</evidence>
<name>A0ACC4DSB2_PURLI</name>
<gene>
    <name evidence="1" type="ORF">ACCO45_006340</name>
</gene>
<organism evidence="1 2">
    <name type="scientific">Purpureocillium lilacinum</name>
    <name type="common">Paecilomyces lilacinus</name>
    <dbReference type="NCBI Taxonomy" id="33203"/>
    <lineage>
        <taxon>Eukaryota</taxon>
        <taxon>Fungi</taxon>
        <taxon>Dikarya</taxon>
        <taxon>Ascomycota</taxon>
        <taxon>Pezizomycotina</taxon>
        <taxon>Sordariomycetes</taxon>
        <taxon>Hypocreomycetidae</taxon>
        <taxon>Hypocreales</taxon>
        <taxon>Ophiocordycipitaceae</taxon>
        <taxon>Purpureocillium</taxon>
    </lineage>
</organism>
<keyword evidence="2" id="KW-1185">Reference proteome</keyword>
<accession>A0ACC4DSB2</accession>
<reference evidence="1" key="1">
    <citation type="submission" date="2024-12" db="EMBL/GenBank/DDBJ databases">
        <title>Comparative genomics and development of molecular markers within Purpureocillium lilacinum and among Purpureocillium species.</title>
        <authorList>
            <person name="Yeh Z.-Y."/>
            <person name="Ni N.-T."/>
            <person name="Lo P.-H."/>
            <person name="Mushyakhwo K."/>
            <person name="Lin C.-F."/>
            <person name="Nai Y.-S."/>
        </authorList>
    </citation>
    <scope>NUCLEOTIDE SEQUENCE</scope>
    <source>
        <strain evidence="1">NCHU-NPUST-175</strain>
    </source>
</reference>
<evidence type="ECO:0000313" key="1">
    <source>
        <dbReference type="EMBL" id="KAL3958178.1"/>
    </source>
</evidence>
<comment type="caution">
    <text evidence="1">The sequence shown here is derived from an EMBL/GenBank/DDBJ whole genome shotgun (WGS) entry which is preliminary data.</text>
</comment>
<sequence length="157" mass="17034">MAHDSAPQPCGSVDFPGLETALAFEVAGPSHGSRTSGSEFTATHWRENGQLPTSIPTRDANGELTCHPLVERVERAELAERHGRALDSNATGERCTRDESQPKHGTAVAQAASRRKLHVPRRTRRLQSLQLPAATLMGNAASAMDITQPFGWRRSTD</sequence>
<dbReference type="Proteomes" id="UP001638806">
    <property type="component" value="Unassembled WGS sequence"/>
</dbReference>
<proteinExistence type="predicted"/>